<dbReference type="RefSeq" id="WP_023229459.1">
    <property type="nucleotide sequence ID" value="NZ_CP024165.1"/>
</dbReference>
<evidence type="ECO:0000313" key="2">
    <source>
        <dbReference type="EMBL" id="PVM68291.1"/>
    </source>
</evidence>
<comment type="caution">
    <text evidence="1">The sequence shown here is derived from an EMBL/GenBank/DDBJ whole genome shotgun (WGS) entry which is preliminary data.</text>
</comment>
<gene>
    <name evidence="2" type="ORF">C4784_04710</name>
    <name evidence="1" type="ORF">C4855_27760</name>
</gene>
<name>A0A2T8WLJ9_SALET</name>
<dbReference type="EMBL" id="QDLV01000092">
    <property type="protein sequence ID" value="PVJ39305.1"/>
    <property type="molecule type" value="Genomic_DNA"/>
</dbReference>
<accession>A0A2T8WLJ9</accession>
<evidence type="ECO:0000313" key="4">
    <source>
        <dbReference type="Proteomes" id="UP000245551"/>
    </source>
</evidence>
<proteinExistence type="predicted"/>
<dbReference type="EMBL" id="QDOO01000003">
    <property type="protein sequence ID" value="PVM68291.1"/>
    <property type="molecule type" value="Genomic_DNA"/>
</dbReference>
<dbReference type="Proteomes" id="UP000245068">
    <property type="component" value="Unassembled WGS sequence"/>
</dbReference>
<reference evidence="3 4" key="1">
    <citation type="submission" date="2018-04" db="EMBL/GenBank/DDBJ databases">
        <title>Serotype diversity and antimicrobial resistance among Salmonella enterica isolated from patients at an equine referral hospital.</title>
        <authorList>
            <person name="Leon I.M."/>
            <person name="Lawhon S.D."/>
            <person name="Norman K.N."/>
            <person name="Threadgill D.S."/>
            <person name="Ohta N."/>
            <person name="Vinasco J."/>
            <person name="Scott H.M."/>
        </authorList>
    </citation>
    <scope>NUCLEOTIDE SEQUENCE [LARGE SCALE GENOMIC DNA]</scope>
    <source>
        <strain evidence="2 3">159</strain>
        <strain evidence="1 4">230</strain>
    </source>
</reference>
<evidence type="ECO:0000313" key="3">
    <source>
        <dbReference type="Proteomes" id="UP000245068"/>
    </source>
</evidence>
<sequence length="148" mass="16352">MTEPKLTGRKSGFLFGIRTEEKDKTYTLNVEALSTEEAINKFSLAITAIKNNKLVVNRDYEIAGCDFTFYIQNTSVQHSAGNRNGSLVEVRKNMVSQLVNIMSSGEQAWCLPDAVHAVVAALFVLYDQDLVAMELRKTPSFNAGLSGK</sequence>
<organism evidence="1 4">
    <name type="scientific">Salmonella enterica subsp. enterica serovar Gaminara</name>
    <dbReference type="NCBI Taxonomy" id="913070"/>
    <lineage>
        <taxon>Bacteria</taxon>
        <taxon>Pseudomonadati</taxon>
        <taxon>Pseudomonadota</taxon>
        <taxon>Gammaproteobacteria</taxon>
        <taxon>Enterobacterales</taxon>
        <taxon>Enterobacteriaceae</taxon>
        <taxon>Salmonella</taxon>
    </lineage>
</organism>
<dbReference type="AlphaFoldDB" id="A0A2T8WLJ9"/>
<dbReference type="Proteomes" id="UP000245551">
    <property type="component" value="Unassembled WGS sequence"/>
</dbReference>
<evidence type="ECO:0000313" key="1">
    <source>
        <dbReference type="EMBL" id="PVJ39305.1"/>
    </source>
</evidence>
<protein>
    <submittedName>
        <fullName evidence="1">Uncharacterized protein</fullName>
    </submittedName>
</protein>